<dbReference type="EMBL" id="WHJE01000008">
    <property type="protein sequence ID" value="KAE8765578.1"/>
    <property type="molecule type" value="Genomic_DNA"/>
</dbReference>
<name>A0A7J5UTI4_9MICO</name>
<evidence type="ECO:0000256" key="1">
    <source>
        <dbReference type="SAM" id="Phobius"/>
    </source>
</evidence>
<protein>
    <submittedName>
        <fullName evidence="2">Uncharacterized protein</fullName>
    </submittedName>
</protein>
<sequence length="100" mass="10295">MLVAATLIAAVAWAAIWLLIVPRAVICPGVYTMSCADSDRSVHAVAWSVVVAAAYAGTAAVSLTVGRRRPWTWLGSLVTLALVAVVSCLAMLAATGRIAS</sequence>
<organism evidence="2 3">
    <name type="scientific">Georgenia thermotolerans</name>
    <dbReference type="NCBI Taxonomy" id="527326"/>
    <lineage>
        <taxon>Bacteria</taxon>
        <taxon>Bacillati</taxon>
        <taxon>Actinomycetota</taxon>
        <taxon>Actinomycetes</taxon>
        <taxon>Micrococcales</taxon>
        <taxon>Bogoriellaceae</taxon>
        <taxon>Georgenia</taxon>
    </lineage>
</organism>
<evidence type="ECO:0000313" key="3">
    <source>
        <dbReference type="Proteomes" id="UP000451860"/>
    </source>
</evidence>
<keyword evidence="1" id="KW-0472">Membrane</keyword>
<feature type="transmembrane region" description="Helical" evidence="1">
    <location>
        <begin position="77"/>
        <end position="99"/>
    </location>
</feature>
<reference evidence="2 3" key="1">
    <citation type="submission" date="2019-10" db="EMBL/GenBank/DDBJ databases">
        <title>Georgenia wutianyii sp. nov. and Georgenia yuyongxinii sp. nov. isolated from plateau pika (Ochotona curzoniae) in the Qinghai-Tibet plateau of China.</title>
        <authorList>
            <person name="Tian Z."/>
        </authorList>
    </citation>
    <scope>NUCLEOTIDE SEQUENCE [LARGE SCALE GENOMIC DNA]</scope>
    <source>
        <strain evidence="2 3">DSM 21501</strain>
    </source>
</reference>
<keyword evidence="1" id="KW-0812">Transmembrane</keyword>
<keyword evidence="1" id="KW-1133">Transmembrane helix</keyword>
<evidence type="ECO:0000313" key="2">
    <source>
        <dbReference type="EMBL" id="KAE8765578.1"/>
    </source>
</evidence>
<dbReference type="RefSeq" id="WP_152200956.1">
    <property type="nucleotide sequence ID" value="NZ_VUKF01000005.1"/>
</dbReference>
<proteinExistence type="predicted"/>
<gene>
    <name evidence="2" type="ORF">GB883_03400</name>
</gene>
<dbReference type="AlphaFoldDB" id="A0A7J5UTI4"/>
<feature type="transmembrane region" description="Helical" evidence="1">
    <location>
        <begin position="44"/>
        <end position="65"/>
    </location>
</feature>
<keyword evidence="3" id="KW-1185">Reference proteome</keyword>
<comment type="caution">
    <text evidence="2">The sequence shown here is derived from an EMBL/GenBank/DDBJ whole genome shotgun (WGS) entry which is preliminary data.</text>
</comment>
<accession>A0A7J5UTI4</accession>
<dbReference type="Proteomes" id="UP000451860">
    <property type="component" value="Unassembled WGS sequence"/>
</dbReference>